<protein>
    <submittedName>
        <fullName evidence="2">Uncharacterized protein</fullName>
    </submittedName>
</protein>
<gene>
    <name evidence="2" type="ORF">GCM10025874_03860</name>
</gene>
<feature type="region of interest" description="Disordered" evidence="1">
    <location>
        <begin position="1"/>
        <end position="22"/>
    </location>
</feature>
<comment type="caution">
    <text evidence="2">The sequence shown here is derived from an EMBL/GenBank/DDBJ whole genome shotgun (WGS) entry which is preliminary data.</text>
</comment>
<feature type="compositionally biased region" description="Basic and acidic residues" evidence="1">
    <location>
        <begin position="1"/>
        <end position="18"/>
    </location>
</feature>
<dbReference type="AlphaFoldDB" id="A0AA37X9V6"/>
<sequence>MSDERADADRPVPERSGADEGDALVSRVRLIEERPIEERAEAFAQLHDELQRELEGR</sequence>
<evidence type="ECO:0000313" key="2">
    <source>
        <dbReference type="EMBL" id="GMA27133.1"/>
    </source>
</evidence>
<proteinExistence type="predicted"/>
<evidence type="ECO:0000313" key="3">
    <source>
        <dbReference type="Proteomes" id="UP001157160"/>
    </source>
</evidence>
<reference evidence="2 3" key="1">
    <citation type="journal article" date="2014" name="Int. J. Syst. Evol. Microbiol.">
        <title>Complete genome sequence of Corynebacterium casei LMG S-19264T (=DSM 44701T), isolated from a smear-ripened cheese.</title>
        <authorList>
            <consortium name="US DOE Joint Genome Institute (JGI-PGF)"/>
            <person name="Walter F."/>
            <person name="Albersmeier A."/>
            <person name="Kalinowski J."/>
            <person name="Ruckert C."/>
        </authorList>
    </citation>
    <scope>NUCLEOTIDE SEQUENCE [LARGE SCALE GENOMIC DNA]</scope>
    <source>
        <strain evidence="2 3">NBRC 112289</strain>
    </source>
</reference>
<keyword evidence="3" id="KW-1185">Reference proteome</keyword>
<evidence type="ECO:0000256" key="1">
    <source>
        <dbReference type="SAM" id="MobiDB-lite"/>
    </source>
</evidence>
<name>A0AA37X9V6_9MICO</name>
<dbReference type="EMBL" id="BSUL01000001">
    <property type="protein sequence ID" value="GMA27133.1"/>
    <property type="molecule type" value="Genomic_DNA"/>
</dbReference>
<organism evidence="2 3">
    <name type="scientific">Arenivirga flava</name>
    <dbReference type="NCBI Taxonomy" id="1930060"/>
    <lineage>
        <taxon>Bacteria</taxon>
        <taxon>Bacillati</taxon>
        <taxon>Actinomycetota</taxon>
        <taxon>Actinomycetes</taxon>
        <taxon>Micrococcales</taxon>
        <taxon>Microbacteriaceae</taxon>
        <taxon>Arenivirga</taxon>
    </lineage>
</organism>
<dbReference type="Proteomes" id="UP001157160">
    <property type="component" value="Unassembled WGS sequence"/>
</dbReference>
<dbReference type="RefSeq" id="WP_284229463.1">
    <property type="nucleotide sequence ID" value="NZ_BSUL01000001.1"/>
</dbReference>
<accession>A0AA37X9V6</accession>